<feature type="domain" description="GIY-YIG" evidence="2">
    <location>
        <begin position="1"/>
        <end position="76"/>
    </location>
</feature>
<accession>A0A1F5DPV9</accession>
<dbReference type="Pfam" id="PF01541">
    <property type="entry name" value="GIY-YIG"/>
    <property type="match status" value="1"/>
</dbReference>
<dbReference type="SUPFAM" id="SSF82771">
    <property type="entry name" value="GIY-YIG endonuclease"/>
    <property type="match status" value="1"/>
</dbReference>
<organism evidence="3 4">
    <name type="scientific">Candidatus Berkelbacteria bacterium RBG_13_40_8</name>
    <dbReference type="NCBI Taxonomy" id="1797467"/>
    <lineage>
        <taxon>Bacteria</taxon>
        <taxon>Candidatus Berkelbacteria</taxon>
    </lineage>
</organism>
<dbReference type="AlphaFoldDB" id="A0A1F5DPV9"/>
<dbReference type="EMBL" id="MEZT01000005">
    <property type="protein sequence ID" value="OGD57155.1"/>
    <property type="molecule type" value="Genomic_DNA"/>
</dbReference>
<proteinExistence type="inferred from homology"/>
<dbReference type="PANTHER" id="PTHR34477">
    <property type="entry name" value="UPF0213 PROTEIN YHBQ"/>
    <property type="match status" value="1"/>
</dbReference>
<protein>
    <recommendedName>
        <fullName evidence="2">GIY-YIG domain-containing protein</fullName>
    </recommendedName>
</protein>
<dbReference type="InterPro" id="IPR000305">
    <property type="entry name" value="GIY-YIG_endonuc"/>
</dbReference>
<name>A0A1F5DPV9_9BACT</name>
<dbReference type="PANTHER" id="PTHR34477:SF1">
    <property type="entry name" value="UPF0213 PROTEIN YHBQ"/>
    <property type="match status" value="1"/>
</dbReference>
<gene>
    <name evidence="3" type="ORF">A2V71_01860</name>
</gene>
<evidence type="ECO:0000259" key="2">
    <source>
        <dbReference type="PROSITE" id="PS50164"/>
    </source>
</evidence>
<dbReference type="PROSITE" id="PS50164">
    <property type="entry name" value="GIY_YIG"/>
    <property type="match status" value="1"/>
</dbReference>
<reference evidence="3 4" key="1">
    <citation type="journal article" date="2016" name="Nat. Commun.">
        <title>Thousands of microbial genomes shed light on interconnected biogeochemical processes in an aquifer system.</title>
        <authorList>
            <person name="Anantharaman K."/>
            <person name="Brown C.T."/>
            <person name="Hug L.A."/>
            <person name="Sharon I."/>
            <person name="Castelle C.J."/>
            <person name="Probst A.J."/>
            <person name="Thomas B.C."/>
            <person name="Singh A."/>
            <person name="Wilkins M.J."/>
            <person name="Karaoz U."/>
            <person name="Brodie E.L."/>
            <person name="Williams K.H."/>
            <person name="Hubbard S.S."/>
            <person name="Banfield J.F."/>
        </authorList>
    </citation>
    <scope>NUCLEOTIDE SEQUENCE [LARGE SCALE GENOMIC DNA]</scope>
</reference>
<comment type="similarity">
    <text evidence="1">Belongs to the UPF0213 family.</text>
</comment>
<dbReference type="InterPro" id="IPR035901">
    <property type="entry name" value="GIY-YIG_endonuc_sf"/>
</dbReference>
<evidence type="ECO:0000313" key="3">
    <source>
        <dbReference type="EMBL" id="OGD57155.1"/>
    </source>
</evidence>
<evidence type="ECO:0000256" key="1">
    <source>
        <dbReference type="ARBA" id="ARBA00007435"/>
    </source>
</evidence>
<dbReference type="InterPro" id="IPR050190">
    <property type="entry name" value="UPF0213_domain"/>
</dbReference>
<evidence type="ECO:0000313" key="4">
    <source>
        <dbReference type="Proteomes" id="UP000178764"/>
    </source>
</evidence>
<comment type="caution">
    <text evidence="3">The sequence shown here is derived from an EMBL/GenBank/DDBJ whole genome shotgun (WGS) entry which is preliminary data.</text>
</comment>
<dbReference type="Proteomes" id="UP000178764">
    <property type="component" value="Unassembled WGS sequence"/>
</dbReference>
<dbReference type="Gene3D" id="3.40.1440.10">
    <property type="entry name" value="GIY-YIG endonuclease"/>
    <property type="match status" value="1"/>
</dbReference>
<dbReference type="CDD" id="cd10449">
    <property type="entry name" value="GIY-YIG_SLX1_like"/>
    <property type="match status" value="1"/>
</dbReference>
<sequence>MFYIYLIQSTKDKSTYIGYTDNIERRLAIHNSGKVNYTSKHKPYRIVYFEAYLSQKDARKREQLLKNNGGQRDFLKENIGNSLAVD</sequence>